<dbReference type="AlphaFoldDB" id="A0A9W6SKC0"/>
<dbReference type="EMBL" id="BSTX01000002">
    <property type="protein sequence ID" value="GLZ77823.1"/>
    <property type="molecule type" value="Genomic_DNA"/>
</dbReference>
<protein>
    <submittedName>
        <fullName evidence="1">Uncharacterized protein</fullName>
    </submittedName>
</protein>
<sequence>MCVAAGPAELTDTIVYVGRAAHPEHGSVEVLGYQNTAASRADGPNAMLLHLPAAAPMSGANFLHVGRHTDLLTRMADAIPAPVAAGGMDWMDGEAAVTVFEHDVYTVVLAADATAIPAALGGVPEHRRPTVSPELIAFYATTFPRHTIALCCFDNADAERARPLLLWYEPLDPAVLTVPALDSHTGGVPEPGAPVERGHTLVFGADDVPGSIHIGHPPGLDRALRPFLPESVTGLGVIGEGPNGDFALPLTDLRAGRLEGLRVV</sequence>
<evidence type="ECO:0000313" key="1">
    <source>
        <dbReference type="EMBL" id="GLZ77823.1"/>
    </source>
</evidence>
<comment type="caution">
    <text evidence="1">The sequence shown here is derived from an EMBL/GenBank/DDBJ whole genome shotgun (WGS) entry which is preliminary data.</text>
</comment>
<keyword evidence="2" id="KW-1185">Reference proteome</keyword>
<name>A0A9W6SKC0_9ACTN</name>
<gene>
    <name evidence="1" type="ORF">Afil01_26300</name>
</gene>
<dbReference type="Proteomes" id="UP001165079">
    <property type="component" value="Unassembled WGS sequence"/>
</dbReference>
<organism evidence="1 2">
    <name type="scientific">Actinorhabdospora filicis</name>
    <dbReference type="NCBI Taxonomy" id="1785913"/>
    <lineage>
        <taxon>Bacteria</taxon>
        <taxon>Bacillati</taxon>
        <taxon>Actinomycetota</taxon>
        <taxon>Actinomycetes</taxon>
        <taxon>Micromonosporales</taxon>
        <taxon>Micromonosporaceae</taxon>
        <taxon>Actinorhabdospora</taxon>
    </lineage>
</organism>
<dbReference type="RefSeq" id="WP_285663004.1">
    <property type="nucleotide sequence ID" value="NZ_BSTX01000002.1"/>
</dbReference>
<proteinExistence type="predicted"/>
<evidence type="ECO:0000313" key="2">
    <source>
        <dbReference type="Proteomes" id="UP001165079"/>
    </source>
</evidence>
<reference evidence="1" key="1">
    <citation type="submission" date="2023-03" db="EMBL/GenBank/DDBJ databases">
        <title>Actinorhabdospora filicis NBRC 111898.</title>
        <authorList>
            <person name="Ichikawa N."/>
            <person name="Sato H."/>
            <person name="Tonouchi N."/>
        </authorList>
    </citation>
    <scope>NUCLEOTIDE SEQUENCE</scope>
    <source>
        <strain evidence="1">NBRC 111898</strain>
    </source>
</reference>
<accession>A0A9W6SKC0</accession>